<gene>
    <name evidence="1" type="ORF">CEXT_196821</name>
</gene>
<reference evidence="1 2" key="1">
    <citation type="submission" date="2021-06" db="EMBL/GenBank/DDBJ databases">
        <title>Caerostris extrusa draft genome.</title>
        <authorList>
            <person name="Kono N."/>
            <person name="Arakawa K."/>
        </authorList>
    </citation>
    <scope>NUCLEOTIDE SEQUENCE [LARGE SCALE GENOMIC DNA]</scope>
</reference>
<protein>
    <submittedName>
        <fullName evidence="1">Uncharacterized protein</fullName>
    </submittedName>
</protein>
<dbReference type="EMBL" id="BPLR01018882">
    <property type="protein sequence ID" value="GIZ02948.1"/>
    <property type="molecule type" value="Genomic_DNA"/>
</dbReference>
<accession>A0AAV4Y7G2</accession>
<evidence type="ECO:0000313" key="1">
    <source>
        <dbReference type="EMBL" id="GIZ02948.1"/>
    </source>
</evidence>
<dbReference type="Proteomes" id="UP001054945">
    <property type="component" value="Unassembled WGS sequence"/>
</dbReference>
<sequence length="76" mass="8851">MPALEQLNPRRTFNAVEFDGSGMATPTVEKFHLRLRKKVEGTLIPPKHGGNIRKQQRVICVRRWFRATHAPRLYLN</sequence>
<evidence type="ECO:0000313" key="2">
    <source>
        <dbReference type="Proteomes" id="UP001054945"/>
    </source>
</evidence>
<proteinExistence type="predicted"/>
<keyword evidence="2" id="KW-1185">Reference proteome</keyword>
<comment type="caution">
    <text evidence="1">The sequence shown here is derived from an EMBL/GenBank/DDBJ whole genome shotgun (WGS) entry which is preliminary data.</text>
</comment>
<organism evidence="1 2">
    <name type="scientific">Caerostris extrusa</name>
    <name type="common">Bark spider</name>
    <name type="synonym">Caerostris bankana</name>
    <dbReference type="NCBI Taxonomy" id="172846"/>
    <lineage>
        <taxon>Eukaryota</taxon>
        <taxon>Metazoa</taxon>
        <taxon>Ecdysozoa</taxon>
        <taxon>Arthropoda</taxon>
        <taxon>Chelicerata</taxon>
        <taxon>Arachnida</taxon>
        <taxon>Araneae</taxon>
        <taxon>Araneomorphae</taxon>
        <taxon>Entelegynae</taxon>
        <taxon>Araneoidea</taxon>
        <taxon>Araneidae</taxon>
        <taxon>Caerostris</taxon>
    </lineage>
</organism>
<name>A0AAV4Y7G2_CAEEX</name>
<dbReference type="AlphaFoldDB" id="A0AAV4Y7G2"/>